<keyword evidence="4" id="KW-0521">NADP</keyword>
<dbReference type="Pfam" id="PF10716">
    <property type="entry name" value="NdhL"/>
    <property type="match status" value="1"/>
</dbReference>
<evidence type="ECO:0000256" key="7">
    <source>
        <dbReference type="ARBA" id="ARBA00022989"/>
    </source>
</evidence>
<dbReference type="Gene3D" id="1.20.1050.10">
    <property type="match status" value="1"/>
</dbReference>
<accession>A0A6J0PN83</accession>
<evidence type="ECO:0000256" key="3">
    <source>
        <dbReference type="ARBA" id="ARBA00022719"/>
    </source>
</evidence>
<feature type="domain" description="GST N-terminal" evidence="15">
    <location>
        <begin position="63"/>
        <end position="141"/>
    </location>
</feature>
<comment type="catalytic activity">
    <reaction evidence="12">
        <text>a plastoquinone + NADH + (n+1) H(+)(in) = a plastoquinol + NAD(+) + n H(+)(out)</text>
        <dbReference type="Rhea" id="RHEA:42608"/>
        <dbReference type="Rhea" id="RHEA-COMP:9561"/>
        <dbReference type="Rhea" id="RHEA-COMP:9562"/>
        <dbReference type="ChEBI" id="CHEBI:15378"/>
        <dbReference type="ChEBI" id="CHEBI:17757"/>
        <dbReference type="ChEBI" id="CHEBI:57540"/>
        <dbReference type="ChEBI" id="CHEBI:57945"/>
        <dbReference type="ChEBI" id="CHEBI:62192"/>
    </reaction>
</comment>
<dbReference type="PANTHER" id="PTHR36727:SF2">
    <property type="entry name" value="NAD(P)H-QUINONE OXIDOREDUCTASE SUBUNIT L, CHLOROPLASTIC"/>
    <property type="match status" value="1"/>
</dbReference>
<comment type="subcellular location">
    <subcellularLocation>
        <location evidence="1">Membrane</location>
        <topology evidence="1">Multi-pass membrane protein</topology>
    </subcellularLocation>
</comment>
<evidence type="ECO:0000313" key="17">
    <source>
        <dbReference type="RefSeq" id="XP_019708681.2"/>
    </source>
</evidence>
<protein>
    <submittedName>
        <fullName evidence="17">Probable glutathione S-transferase DHAR2, chloroplastic</fullName>
    </submittedName>
</protein>
<dbReference type="Proteomes" id="UP000504607">
    <property type="component" value="Chromosome 10"/>
</dbReference>
<keyword evidence="10 14" id="KW-0472">Membrane</keyword>
<evidence type="ECO:0000256" key="11">
    <source>
        <dbReference type="ARBA" id="ARBA00047726"/>
    </source>
</evidence>
<dbReference type="SUPFAM" id="SSF52833">
    <property type="entry name" value="Thioredoxin-like"/>
    <property type="match status" value="1"/>
</dbReference>
<keyword evidence="5" id="KW-0618">Plastoquinone</keyword>
<gene>
    <name evidence="17" type="primary">LOC105053237</name>
</gene>
<reference evidence="17" key="1">
    <citation type="submission" date="2025-08" db="UniProtKB">
        <authorList>
            <consortium name="RefSeq"/>
        </authorList>
    </citation>
    <scope>IDENTIFICATION</scope>
</reference>
<proteinExistence type="predicted"/>
<feature type="transmembrane region" description="Helical" evidence="14">
    <location>
        <begin position="244"/>
        <end position="266"/>
    </location>
</feature>
<evidence type="ECO:0000313" key="16">
    <source>
        <dbReference type="Proteomes" id="UP000504607"/>
    </source>
</evidence>
<keyword evidence="8" id="KW-0520">NAD</keyword>
<evidence type="ECO:0000256" key="12">
    <source>
        <dbReference type="ARBA" id="ARBA00048026"/>
    </source>
</evidence>
<dbReference type="PANTHER" id="PTHR36727">
    <property type="entry name" value="NAD(P)H-QUINONE OXIDOREDUCTASE SUBUNIT L, CHLOROPLASTIC"/>
    <property type="match status" value="1"/>
</dbReference>
<dbReference type="Gene3D" id="3.40.30.10">
    <property type="entry name" value="Glutaredoxin"/>
    <property type="match status" value="1"/>
</dbReference>
<dbReference type="GeneID" id="105053237"/>
<keyword evidence="16" id="KW-1185">Reference proteome</keyword>
<dbReference type="Pfam" id="PF13417">
    <property type="entry name" value="GST_N_3"/>
    <property type="match status" value="1"/>
</dbReference>
<dbReference type="PROSITE" id="PS50404">
    <property type="entry name" value="GST_NTER"/>
    <property type="match status" value="1"/>
</dbReference>
<dbReference type="InterPro" id="IPR019654">
    <property type="entry name" value="NADH-quinone_OxRdatse_su_L"/>
</dbReference>
<feature type="transmembrane region" description="Helical" evidence="14">
    <location>
        <begin position="278"/>
        <end position="298"/>
    </location>
</feature>
<dbReference type="AlphaFoldDB" id="A0A6J0PN83"/>
<dbReference type="InParanoid" id="A0A6J0PN83"/>
<dbReference type="RefSeq" id="XP_019708681.2">
    <property type="nucleotide sequence ID" value="XM_019853122.2"/>
</dbReference>
<evidence type="ECO:0000256" key="9">
    <source>
        <dbReference type="ARBA" id="ARBA00023078"/>
    </source>
</evidence>
<keyword evidence="7 14" id="KW-1133">Transmembrane helix</keyword>
<name>A0A6J0PN83_ELAGV</name>
<organism evidence="16 17">
    <name type="scientific">Elaeis guineensis var. tenera</name>
    <name type="common">Oil palm</name>
    <dbReference type="NCBI Taxonomy" id="51953"/>
    <lineage>
        <taxon>Eukaryota</taxon>
        <taxon>Viridiplantae</taxon>
        <taxon>Streptophyta</taxon>
        <taxon>Embryophyta</taxon>
        <taxon>Tracheophyta</taxon>
        <taxon>Spermatophyta</taxon>
        <taxon>Magnoliopsida</taxon>
        <taxon>Liliopsida</taxon>
        <taxon>Arecaceae</taxon>
        <taxon>Arecoideae</taxon>
        <taxon>Cocoseae</taxon>
        <taxon>Elaeidinae</taxon>
        <taxon>Elaeis</taxon>
    </lineage>
</organism>
<evidence type="ECO:0000256" key="8">
    <source>
        <dbReference type="ARBA" id="ARBA00023027"/>
    </source>
</evidence>
<keyword evidence="6" id="KW-1278">Translocase</keyword>
<dbReference type="KEGG" id="egu:105053237"/>
<dbReference type="GO" id="GO:0016655">
    <property type="term" value="F:oxidoreductase activity, acting on NAD(P)H, quinone or similar compound as acceptor"/>
    <property type="evidence" value="ECO:0007669"/>
    <property type="project" value="InterPro"/>
</dbReference>
<dbReference type="GO" id="GO:0048038">
    <property type="term" value="F:quinone binding"/>
    <property type="evidence" value="ECO:0007669"/>
    <property type="project" value="UniProtKB-KW"/>
</dbReference>
<evidence type="ECO:0000256" key="2">
    <source>
        <dbReference type="ARBA" id="ARBA00022692"/>
    </source>
</evidence>
<keyword evidence="2 14" id="KW-0812">Transmembrane</keyword>
<dbReference type="InterPro" id="IPR036249">
    <property type="entry name" value="Thioredoxin-like_sf"/>
</dbReference>
<evidence type="ECO:0000259" key="15">
    <source>
        <dbReference type="PROSITE" id="PS50404"/>
    </source>
</evidence>
<keyword evidence="3" id="KW-0874">Quinone</keyword>
<evidence type="ECO:0000256" key="4">
    <source>
        <dbReference type="ARBA" id="ARBA00022857"/>
    </source>
</evidence>
<comment type="catalytic activity">
    <reaction evidence="11">
        <text>a plastoquinone + NADPH + (n+1) H(+)(in) = a plastoquinol + NADP(+) + n H(+)(out)</text>
        <dbReference type="Rhea" id="RHEA:42612"/>
        <dbReference type="Rhea" id="RHEA-COMP:9561"/>
        <dbReference type="Rhea" id="RHEA-COMP:9562"/>
        <dbReference type="ChEBI" id="CHEBI:15378"/>
        <dbReference type="ChEBI" id="CHEBI:17757"/>
        <dbReference type="ChEBI" id="CHEBI:57783"/>
        <dbReference type="ChEBI" id="CHEBI:58349"/>
        <dbReference type="ChEBI" id="CHEBI:62192"/>
    </reaction>
</comment>
<evidence type="ECO:0000256" key="13">
    <source>
        <dbReference type="SAM" id="MobiDB-lite"/>
    </source>
</evidence>
<feature type="region of interest" description="Disordered" evidence="13">
    <location>
        <begin position="27"/>
        <end position="50"/>
    </location>
</feature>
<keyword evidence="9" id="KW-0793">Thylakoid</keyword>
<sequence length="327" mass="36775">MSSAVLSRSCYLLSSAVRLRSFSSTPASASSFAAPRRPPRSSRSLSVRASSASEPPLELCVKPSTTVPDGLGDSHFSQRVLSTLEKHPPYDMEPIDLANKPEWFLEISPEGKVPVVKPDEKWVADSGIITQSLEEKYPDPPLATPLEKASVGSKIFSTFIGFLKSKDDPNDGTKQALLNQLTSFDNHLKENLQDLCNASTKPLWSYLEKFNLMLQCGVILASVEASSAMAVTGENIEEDFMTTLISGGIVAVLYILVFPPIILNWLRLRWYKRKFLETYLQFMFVFIFFPSLMLWAPFVNFRKFPRDPTMKYPWSTPKDDVPLYKSR</sequence>
<dbReference type="GO" id="GO:0016020">
    <property type="term" value="C:membrane"/>
    <property type="evidence" value="ECO:0007669"/>
    <property type="project" value="UniProtKB-SubCell"/>
</dbReference>
<evidence type="ECO:0000256" key="6">
    <source>
        <dbReference type="ARBA" id="ARBA00022967"/>
    </source>
</evidence>
<dbReference type="InterPro" id="IPR004045">
    <property type="entry name" value="Glutathione_S-Trfase_N"/>
</dbReference>
<dbReference type="OrthoDB" id="2016985at2759"/>
<evidence type="ECO:0000256" key="14">
    <source>
        <dbReference type="SAM" id="Phobius"/>
    </source>
</evidence>
<evidence type="ECO:0000256" key="1">
    <source>
        <dbReference type="ARBA" id="ARBA00004141"/>
    </source>
</evidence>
<evidence type="ECO:0000256" key="5">
    <source>
        <dbReference type="ARBA" id="ARBA00022957"/>
    </source>
</evidence>
<evidence type="ECO:0000256" key="10">
    <source>
        <dbReference type="ARBA" id="ARBA00023136"/>
    </source>
</evidence>